<accession>A0A8I1D3D2</accession>
<evidence type="ECO:0000313" key="1">
    <source>
        <dbReference type="EMBL" id="MBH5141840.1"/>
    </source>
</evidence>
<comment type="caution">
    <text evidence="1">The sequence shown here is derived from an EMBL/GenBank/DDBJ whole genome shotgun (WGS) entry which is preliminary data.</text>
</comment>
<keyword evidence="2" id="KW-1185">Reference proteome</keyword>
<dbReference type="RefSeq" id="WP_197940539.1">
    <property type="nucleotide sequence ID" value="NZ_JAECSB010000021.1"/>
</dbReference>
<sequence>MVSEGRAPVTVLPDLDPPVEGQPVRWRYLRTEFVTIDTQVEFSSQPSYKEQYALMRYARLGDIGEPRMLTVAFVIDEPDASERFNWAFTGSRLTAETAAALGYGPGGYAGAIVWMASEQYGHEPYLQGCEVPASFDESFVRMPYVNPRDLAGILGHPLPLWWPGYASTAAVAMWVPEPATAPTPVFAGIPPVAASRARIRQRLRLVVDEIVSGVRAAPPGVIEQLAGLGNTAWDQVISRYRERAEYPWVDASRRALLSTEEADPVLPAVPPATDIFEGLAWLVAQPDVDPELSRWLTDFYGYPESIDVAEVKLTEIPVRLRSAIESSLRPIEDPADTWMRRALDASGAAQDVGWIADGDHRRRPVVVDGDWVRFHIPRRVPAGFVPDTVHLIAGGELSRLVVAFGIDRRGMVLPLPVAQTGLDRAAQCLAAMALSIEEPVHLGNSPKLRGAPVELERLVWALETADHLEVGWSVIEGVVGDRQEGMTDNDLQEASAGRRLWKNRESATSDE</sequence>
<gene>
    <name evidence="1" type="ORF">I3517_04330</name>
</gene>
<proteinExistence type="predicted"/>
<name>A0A8I1D3D2_RHOER</name>
<dbReference type="AlphaFoldDB" id="A0A8I1D3D2"/>
<evidence type="ECO:0000313" key="2">
    <source>
        <dbReference type="Proteomes" id="UP000627573"/>
    </source>
</evidence>
<dbReference type="Proteomes" id="UP000627573">
    <property type="component" value="Unassembled WGS sequence"/>
</dbReference>
<protein>
    <submittedName>
        <fullName evidence="1">Uncharacterized protein</fullName>
    </submittedName>
</protein>
<organism evidence="1 2">
    <name type="scientific">Rhodococcus erythropolis</name>
    <name type="common">Arthrobacter picolinophilus</name>
    <dbReference type="NCBI Taxonomy" id="1833"/>
    <lineage>
        <taxon>Bacteria</taxon>
        <taxon>Bacillati</taxon>
        <taxon>Actinomycetota</taxon>
        <taxon>Actinomycetes</taxon>
        <taxon>Mycobacteriales</taxon>
        <taxon>Nocardiaceae</taxon>
        <taxon>Rhodococcus</taxon>
        <taxon>Rhodococcus erythropolis group</taxon>
    </lineage>
</organism>
<reference evidence="1 2" key="1">
    <citation type="submission" date="2020-12" db="EMBL/GenBank/DDBJ databases">
        <title>Draft genome sequence of furan degrading bacterial strain FUR100.</title>
        <authorList>
            <person name="Woiski C."/>
        </authorList>
    </citation>
    <scope>NUCLEOTIDE SEQUENCE [LARGE SCALE GENOMIC DNA]</scope>
    <source>
        <strain evidence="1 2">FUR100</strain>
    </source>
</reference>
<dbReference type="EMBL" id="JAECSB010000021">
    <property type="protein sequence ID" value="MBH5141840.1"/>
    <property type="molecule type" value="Genomic_DNA"/>
</dbReference>